<gene>
    <name evidence="2" type="ORF">SAMN05443431_104181</name>
</gene>
<evidence type="ECO:0000259" key="1">
    <source>
        <dbReference type="PROSITE" id="PS51186"/>
    </source>
</evidence>
<dbReference type="GO" id="GO:0016747">
    <property type="term" value="F:acyltransferase activity, transferring groups other than amino-acyl groups"/>
    <property type="evidence" value="ECO:0007669"/>
    <property type="project" value="InterPro"/>
</dbReference>
<organism evidence="2 3">
    <name type="scientific">Olleya namhaensis</name>
    <dbReference type="NCBI Taxonomy" id="1144750"/>
    <lineage>
        <taxon>Bacteria</taxon>
        <taxon>Pseudomonadati</taxon>
        <taxon>Bacteroidota</taxon>
        <taxon>Flavobacteriia</taxon>
        <taxon>Flavobacteriales</taxon>
        <taxon>Flavobacteriaceae</taxon>
    </lineage>
</organism>
<sequence>MITREATIQDWDKLRAFFIKIYRANHPLHKLEFWEWQYGNAKYGRSFICLNNNQEVVGHVGANFQGGLAWIINVYLDVECRGQGILGKLYALARNYYPLAATAANEAGLGLYRNMRWIRYYDLVRYVKVNPKLEDQSFKSVCKNIEVDIEDLLDAKSHYFQQPGIKGLVFNDGSQAVSQENVGGLRAVNIVDINAFEEQAWVLGYRWIDYITSWNNLETKKLAKNNWTLDYKNVVPWRLNPIEENYFCDITFLSEKPLSNEFVVNRNFSDHGRIGSL</sequence>
<dbReference type="Proteomes" id="UP000199559">
    <property type="component" value="Unassembled WGS sequence"/>
</dbReference>
<protein>
    <recommendedName>
        <fullName evidence="1">N-acetyltransferase domain-containing protein</fullName>
    </recommendedName>
</protein>
<dbReference type="InterPro" id="IPR000182">
    <property type="entry name" value="GNAT_dom"/>
</dbReference>
<proteinExistence type="predicted"/>
<accession>A0A1I3NJW4</accession>
<dbReference type="PROSITE" id="PS51186">
    <property type="entry name" value="GNAT"/>
    <property type="match status" value="1"/>
</dbReference>
<dbReference type="SUPFAM" id="SSF55729">
    <property type="entry name" value="Acyl-CoA N-acyltransferases (Nat)"/>
    <property type="match status" value="1"/>
</dbReference>
<dbReference type="AlphaFoldDB" id="A0A1I3NJW4"/>
<keyword evidence="3" id="KW-1185">Reference proteome</keyword>
<evidence type="ECO:0000313" key="3">
    <source>
        <dbReference type="Proteomes" id="UP000199559"/>
    </source>
</evidence>
<dbReference type="STRING" id="1144750.SAMN05443431_104181"/>
<reference evidence="3" key="1">
    <citation type="submission" date="2016-10" db="EMBL/GenBank/DDBJ databases">
        <authorList>
            <person name="Varghese N."/>
            <person name="Submissions S."/>
        </authorList>
    </citation>
    <scope>NUCLEOTIDE SEQUENCE [LARGE SCALE GENOMIC DNA]</scope>
    <source>
        <strain evidence="3">DSM 28881</strain>
    </source>
</reference>
<name>A0A1I3NJW4_9FLAO</name>
<dbReference type="EMBL" id="FORM01000004">
    <property type="protein sequence ID" value="SFJ09624.1"/>
    <property type="molecule type" value="Genomic_DNA"/>
</dbReference>
<dbReference type="Pfam" id="PF00583">
    <property type="entry name" value="Acetyltransf_1"/>
    <property type="match status" value="1"/>
</dbReference>
<dbReference type="RefSeq" id="WP_090839307.1">
    <property type="nucleotide sequence ID" value="NZ_FORM01000004.1"/>
</dbReference>
<evidence type="ECO:0000313" key="2">
    <source>
        <dbReference type="EMBL" id="SFJ09624.1"/>
    </source>
</evidence>
<dbReference type="InterPro" id="IPR016181">
    <property type="entry name" value="Acyl_CoA_acyltransferase"/>
</dbReference>
<feature type="domain" description="N-acetyltransferase" evidence="1">
    <location>
        <begin position="1"/>
        <end position="131"/>
    </location>
</feature>
<dbReference type="Gene3D" id="3.40.630.30">
    <property type="match status" value="1"/>
</dbReference>